<evidence type="ECO:0000313" key="3">
    <source>
        <dbReference type="Proteomes" id="UP001642360"/>
    </source>
</evidence>
<dbReference type="AlphaFoldDB" id="A0ABC8QNN4"/>
<name>A0ABC8QNN4_9AQUA</name>
<dbReference type="InterPro" id="IPR013761">
    <property type="entry name" value="SAM/pointed_sf"/>
</dbReference>
<feature type="domain" description="SAM" evidence="1">
    <location>
        <begin position="18"/>
        <end position="58"/>
    </location>
</feature>
<accession>A0ABC8QNN4</accession>
<dbReference type="InterPro" id="IPR001660">
    <property type="entry name" value="SAM"/>
</dbReference>
<evidence type="ECO:0000313" key="2">
    <source>
        <dbReference type="EMBL" id="CAK9134299.1"/>
    </source>
</evidence>
<dbReference type="Gene3D" id="1.10.150.50">
    <property type="entry name" value="Transcription Factor, Ets-1"/>
    <property type="match status" value="1"/>
</dbReference>
<dbReference type="EMBL" id="CAUOFW020000403">
    <property type="protein sequence ID" value="CAK9134299.1"/>
    <property type="molecule type" value="Genomic_DNA"/>
</dbReference>
<dbReference type="CDD" id="cd09487">
    <property type="entry name" value="SAM_superfamily"/>
    <property type="match status" value="1"/>
</dbReference>
<organism evidence="2 3">
    <name type="scientific">Ilex paraguariensis</name>
    <name type="common">yerba mate</name>
    <dbReference type="NCBI Taxonomy" id="185542"/>
    <lineage>
        <taxon>Eukaryota</taxon>
        <taxon>Viridiplantae</taxon>
        <taxon>Streptophyta</taxon>
        <taxon>Embryophyta</taxon>
        <taxon>Tracheophyta</taxon>
        <taxon>Spermatophyta</taxon>
        <taxon>Magnoliopsida</taxon>
        <taxon>eudicotyledons</taxon>
        <taxon>Gunneridae</taxon>
        <taxon>Pentapetalae</taxon>
        <taxon>asterids</taxon>
        <taxon>campanulids</taxon>
        <taxon>Aquifoliales</taxon>
        <taxon>Aquifoliaceae</taxon>
        <taxon>Ilex</taxon>
    </lineage>
</organism>
<dbReference type="PANTHER" id="PTHR33915:SF3">
    <property type="entry name" value="STERILE ALPHA MOTIF (SAM) DOMAIN PROTEIN"/>
    <property type="match status" value="1"/>
</dbReference>
<sequence length="205" mass="23797">MYWYSWLSKTSLDPSLIHKYGLTFTRNELQEEDLTYFNHEFLQSMGIHVAKHRLEILKLASKEVGGSPNARSRLVLVIKKTRRLLTKNIGKWVFHKDSGHMTLSELMPYRTQWTGALRKQNGVTERKQENVMVTNRSIMRSGPLDRKVQEKLMGTNRGLSISGPLDGKVQERLMFTPIDPKLRRIPSDEGVHSLWSLMFQDMKPT</sequence>
<comment type="caution">
    <text evidence="2">The sequence shown here is derived from an EMBL/GenBank/DDBJ whole genome shotgun (WGS) entry which is preliminary data.</text>
</comment>
<dbReference type="Proteomes" id="UP001642360">
    <property type="component" value="Unassembled WGS sequence"/>
</dbReference>
<proteinExistence type="predicted"/>
<reference evidence="2 3" key="1">
    <citation type="submission" date="2024-02" db="EMBL/GenBank/DDBJ databases">
        <authorList>
            <person name="Vignale AGUSTIN F."/>
            <person name="Sosa J E."/>
            <person name="Modenutti C."/>
        </authorList>
    </citation>
    <scope>NUCLEOTIDE SEQUENCE [LARGE SCALE GENOMIC DNA]</scope>
</reference>
<evidence type="ECO:0000259" key="1">
    <source>
        <dbReference type="Pfam" id="PF07647"/>
    </source>
</evidence>
<dbReference type="Pfam" id="PF07647">
    <property type="entry name" value="SAM_2"/>
    <property type="match status" value="1"/>
</dbReference>
<dbReference type="SUPFAM" id="SSF47769">
    <property type="entry name" value="SAM/Pointed domain"/>
    <property type="match status" value="1"/>
</dbReference>
<dbReference type="PANTHER" id="PTHR33915">
    <property type="entry name" value="OSJNBA0033G05.11 PROTEIN"/>
    <property type="match status" value="1"/>
</dbReference>
<keyword evidence="3" id="KW-1185">Reference proteome</keyword>
<gene>
    <name evidence="2" type="ORF">ILEXP_LOCUS1234</name>
</gene>
<protein>
    <recommendedName>
        <fullName evidence="1">SAM domain-containing protein</fullName>
    </recommendedName>
</protein>